<keyword evidence="1" id="KW-0645">Protease</keyword>
<protein>
    <submittedName>
        <fullName evidence="7">Xaa-Pro aminopeptidase</fullName>
    </submittedName>
</protein>
<feature type="domain" description="Creatinase N-terminal" evidence="6">
    <location>
        <begin position="6"/>
        <end position="140"/>
    </location>
</feature>
<dbReference type="InterPro" id="IPR000587">
    <property type="entry name" value="Creatinase_N"/>
</dbReference>
<dbReference type="SUPFAM" id="SSF53092">
    <property type="entry name" value="Creatinase/prolidase N-terminal domain"/>
    <property type="match status" value="1"/>
</dbReference>
<dbReference type="GO" id="GO:0008235">
    <property type="term" value="F:metalloexopeptidase activity"/>
    <property type="evidence" value="ECO:0007669"/>
    <property type="project" value="UniProtKB-ARBA"/>
</dbReference>
<dbReference type="STRING" id="1121409.SAMN02745124_01706"/>
<dbReference type="Pfam" id="PF01321">
    <property type="entry name" value="Creatinase_N"/>
    <property type="match status" value="1"/>
</dbReference>
<dbReference type="Proteomes" id="UP000184139">
    <property type="component" value="Unassembled WGS sequence"/>
</dbReference>
<keyword evidence="7" id="KW-0031">Aminopeptidase</keyword>
<evidence type="ECO:0000256" key="2">
    <source>
        <dbReference type="ARBA" id="ARBA00022723"/>
    </source>
</evidence>
<keyword evidence="8" id="KW-1185">Reference proteome</keyword>
<dbReference type="InterPro" id="IPR029149">
    <property type="entry name" value="Creatin/AminoP/Spt16_N"/>
</dbReference>
<keyword evidence="4" id="KW-0482">Metalloprotease</keyword>
<dbReference type="RefSeq" id="WP_073375148.1">
    <property type="nucleotide sequence ID" value="NZ_FQXS01000008.1"/>
</dbReference>
<dbReference type="PANTHER" id="PTHR46112">
    <property type="entry name" value="AMINOPEPTIDASE"/>
    <property type="match status" value="1"/>
</dbReference>
<dbReference type="Pfam" id="PF00557">
    <property type="entry name" value="Peptidase_M24"/>
    <property type="match status" value="1"/>
</dbReference>
<dbReference type="Gene3D" id="3.90.230.10">
    <property type="entry name" value="Creatinase/methionine aminopeptidase superfamily"/>
    <property type="match status" value="1"/>
</dbReference>
<accession>A0A1M5VHX2</accession>
<dbReference type="GO" id="GO:0006508">
    <property type="term" value="P:proteolysis"/>
    <property type="evidence" value="ECO:0007669"/>
    <property type="project" value="UniProtKB-KW"/>
</dbReference>
<gene>
    <name evidence="7" type="ORF">SAMN02745124_01706</name>
</gene>
<evidence type="ECO:0000256" key="4">
    <source>
        <dbReference type="ARBA" id="ARBA00023049"/>
    </source>
</evidence>
<dbReference type="OrthoDB" id="9806388at2"/>
<dbReference type="PROSITE" id="PS00491">
    <property type="entry name" value="PROLINE_PEPTIDASE"/>
    <property type="match status" value="1"/>
</dbReference>
<dbReference type="InterPro" id="IPR036005">
    <property type="entry name" value="Creatinase/aminopeptidase-like"/>
</dbReference>
<evidence type="ECO:0000259" key="6">
    <source>
        <dbReference type="Pfam" id="PF01321"/>
    </source>
</evidence>
<dbReference type="EMBL" id="FQXS01000008">
    <property type="protein sequence ID" value="SHH74821.1"/>
    <property type="molecule type" value="Genomic_DNA"/>
</dbReference>
<reference evidence="7 8" key="1">
    <citation type="submission" date="2016-11" db="EMBL/GenBank/DDBJ databases">
        <authorList>
            <person name="Jaros S."/>
            <person name="Januszkiewicz K."/>
            <person name="Wedrychowicz H."/>
        </authorList>
    </citation>
    <scope>NUCLEOTIDE SEQUENCE [LARGE SCALE GENOMIC DNA]</scope>
    <source>
        <strain evidence="7 8">DSM 9705</strain>
    </source>
</reference>
<dbReference type="InterPro" id="IPR001131">
    <property type="entry name" value="Peptidase_M24B_aminopep-P_CS"/>
</dbReference>
<dbReference type="InterPro" id="IPR050659">
    <property type="entry name" value="Peptidase_M24B"/>
</dbReference>
<keyword evidence="2" id="KW-0479">Metal-binding</keyword>
<name>A0A1M5VHX2_9BACT</name>
<evidence type="ECO:0000259" key="5">
    <source>
        <dbReference type="Pfam" id="PF00557"/>
    </source>
</evidence>
<feature type="domain" description="Peptidase M24" evidence="5">
    <location>
        <begin position="147"/>
        <end position="349"/>
    </location>
</feature>
<dbReference type="PRINTS" id="PR00599">
    <property type="entry name" value="MAPEPTIDASE"/>
</dbReference>
<dbReference type="GO" id="GO:0004177">
    <property type="term" value="F:aminopeptidase activity"/>
    <property type="evidence" value="ECO:0007669"/>
    <property type="project" value="UniProtKB-KW"/>
</dbReference>
<evidence type="ECO:0000256" key="3">
    <source>
        <dbReference type="ARBA" id="ARBA00022801"/>
    </source>
</evidence>
<sequence>MDYQARRQYLQEKLRRSKIDVLLVSGPENRRYLSGYTARDHGVGESSGALLIAARGTTHLLTDSRYELQARQETDLPVAVYRHGLHKLLERLLPEIGGNKLAFESHHTLHADSLRLSELAEKLQLSLTPVSGLIEKQREIKSEDEIELIRRSVQLNEAVFQQVFRSLATGMSEIDIALAIETAMRRAGADGPSFETIVASGENSARPHAVPTSRRVQLQEPITIDMGLVLAGYCSDMTRSFTLSTFDERFRVVHRLVRTAQQAGIAAIRPGATMKAVDRAARSVIEAAGYGRYFGHSLGHGVGLAVHEAPSLSARSRRQLKEGMIVTVEPGVYLPGWGGIRLENMIVVRRDGAEILNEDQTWLDL</sequence>
<evidence type="ECO:0000256" key="1">
    <source>
        <dbReference type="ARBA" id="ARBA00022670"/>
    </source>
</evidence>
<dbReference type="PANTHER" id="PTHR46112:SF3">
    <property type="entry name" value="AMINOPEPTIDASE YPDF"/>
    <property type="match status" value="1"/>
</dbReference>
<evidence type="ECO:0000313" key="7">
    <source>
        <dbReference type="EMBL" id="SHH74821.1"/>
    </source>
</evidence>
<dbReference type="InterPro" id="IPR001714">
    <property type="entry name" value="Pept_M24_MAP"/>
</dbReference>
<dbReference type="InterPro" id="IPR000994">
    <property type="entry name" value="Pept_M24"/>
</dbReference>
<organism evidence="7 8">
    <name type="scientific">Desulfofustis glycolicus DSM 9705</name>
    <dbReference type="NCBI Taxonomy" id="1121409"/>
    <lineage>
        <taxon>Bacteria</taxon>
        <taxon>Pseudomonadati</taxon>
        <taxon>Thermodesulfobacteriota</taxon>
        <taxon>Desulfobulbia</taxon>
        <taxon>Desulfobulbales</taxon>
        <taxon>Desulfocapsaceae</taxon>
        <taxon>Desulfofustis</taxon>
    </lineage>
</organism>
<dbReference type="Gene3D" id="3.40.350.10">
    <property type="entry name" value="Creatinase/prolidase N-terminal domain"/>
    <property type="match status" value="1"/>
</dbReference>
<dbReference type="CDD" id="cd01092">
    <property type="entry name" value="APP-like"/>
    <property type="match status" value="1"/>
</dbReference>
<dbReference type="GO" id="GO:0046872">
    <property type="term" value="F:metal ion binding"/>
    <property type="evidence" value="ECO:0007669"/>
    <property type="project" value="UniProtKB-KW"/>
</dbReference>
<dbReference type="SUPFAM" id="SSF55920">
    <property type="entry name" value="Creatinase/aminopeptidase"/>
    <property type="match status" value="1"/>
</dbReference>
<evidence type="ECO:0000313" key="8">
    <source>
        <dbReference type="Proteomes" id="UP000184139"/>
    </source>
</evidence>
<dbReference type="AlphaFoldDB" id="A0A1M5VHX2"/>
<keyword evidence="3" id="KW-0378">Hydrolase</keyword>
<proteinExistence type="predicted"/>